<gene>
    <name evidence="2" type="primary">SPOSA6832_04497</name>
</gene>
<dbReference type="Proteomes" id="UP000243876">
    <property type="component" value="Unassembled WGS sequence"/>
</dbReference>
<sequence length="1238" mass="137492">MSQSVSLARLSPSGLILAAVPTVSRSSAAGRRNPLISRLQQLNSNALLYNIRPRSTPGENCLRFRSRAAHSVRLRSVSWRPTDDSAEYALVKPGVRGNRAHQYLFRSSGPILCTQTIDGVFRLWGCVIDEPDFFSLWTSLDVHAILPKQLPLATMYWRTRKMDHTEDPARRGTEDDFVTVFTDGSVHLTTVSNFDCRPPACLTQSTVLLQEGVFTPSQLSNFRYPSLVPSRSNPSSFHLIGRCSRGILVHARATLPPSLPSSKLVFHDAPTRPPVNLVGKVKKLVRTFCGEAMLVLGDNGRVQSWELGAEEAVVTESFVAEPALSEGARFATWHDGRMLAAGSGTTLSVFEFRPNRRLRLLDSLDTIPHFDEAPCFFVARTDDDSLSTTIVAVTKEGSDDWSVNTWTYSAATHRIHEGATQSLSPSLLGSEKPKLVFCAPVPVPIGVRREEISIVTADEEGTLRRWSMLLGETDFSWEEGPAIETGKNGVVRVACSSDGNSALATSTPDGTERELSIWDTKASEFSSGEQFSQPLSEPVISLEWSIDGSSLALATPSEVSLYCAQRLDDLSGCASWAVYATLTLSDILSSPISNLCWLSAGLALASSDHLFFYSFKMDTGEDARELVRARIAPLPLHHPQLLFQALLSGMLELLDSSLTRGELMKPYLLAGHFHAVVKILASLASQLDEDGSVTPILTERSTARVTIDDFLGDPEQPTKVRRGRFVRKKRTHEAVVLCRLVQKHQTSSSPSRPRIVGTGQSQHHFSSWEETPTYAWCDAEDRDDRAATLSDSDVKKLLAALDKKLLIGLSDLEHEHLAIVARTVHETQNCRGSIDPNGLRYLVSLRSSYLYEAAVSSTSTSTTLNGSRSSRLKYRDILWAFHSDSQDLLLEESTKAAGGKLTWQAAKTLGLGMWLKSRNTLTVTIEAIGRTEFMKPDQDDRDPVSAMLFYLALRKKHIVVAFWKQASGHPEQRQLLKFLANDFDEPRWKSAALKNAFALKDAVNVCLRQLDDFQLAIALARTYEGDDGPVLKTILEQTVVPMAFQKGFRWLGSWAFWMLKRRDLAIQIIFTPLPALAVKLPYKIEAVSNPLREDPALVLLFSQLRSWSLQTVKGAIAVPGRTEFNFVLHISRILWRMGCHVLALNLLRTYSFQRPSTTSASVARPTALHDRRHSLLYAATKLDLSFPPSAQPSRVASPALLDEHDEEQRRKIEFREVINKVRVEAKAPAEFSFDAFNF</sequence>
<dbReference type="OrthoDB" id="342131at2759"/>
<reference evidence="3" key="1">
    <citation type="submission" date="2015-02" db="EMBL/GenBank/DDBJ databases">
        <authorList>
            <person name="Gon?alves P."/>
        </authorList>
    </citation>
    <scope>NUCLEOTIDE SEQUENCE [LARGE SCALE GENOMIC DNA]</scope>
</reference>
<accession>A0A0D6ESW8</accession>
<protein>
    <submittedName>
        <fullName evidence="2">SPOSA6832_04497-mRNA-1:cds</fullName>
    </submittedName>
</protein>
<dbReference type="EMBL" id="CENE01000031">
    <property type="protein sequence ID" value="CEQ42660.1"/>
    <property type="molecule type" value="Genomic_DNA"/>
</dbReference>
<dbReference type="AlphaFoldDB" id="A0A0D6ESW8"/>
<dbReference type="InterPro" id="IPR052208">
    <property type="entry name" value="DmX-like/RAVE_component"/>
</dbReference>
<dbReference type="GO" id="GO:0043291">
    <property type="term" value="C:RAVE complex"/>
    <property type="evidence" value="ECO:0007669"/>
    <property type="project" value="TreeGrafter"/>
</dbReference>
<dbReference type="InterPro" id="IPR015943">
    <property type="entry name" value="WD40/YVTN_repeat-like_dom_sf"/>
</dbReference>
<dbReference type="GO" id="GO:0007035">
    <property type="term" value="P:vacuolar acidification"/>
    <property type="evidence" value="ECO:0007669"/>
    <property type="project" value="TreeGrafter"/>
</dbReference>
<dbReference type="SUPFAM" id="SSF101908">
    <property type="entry name" value="Putative isomerase YbhE"/>
    <property type="match status" value="1"/>
</dbReference>
<evidence type="ECO:0000313" key="2">
    <source>
        <dbReference type="EMBL" id="CEQ42660.1"/>
    </source>
</evidence>
<dbReference type="Gene3D" id="2.130.10.10">
    <property type="entry name" value="YVTN repeat-like/Quinoprotein amine dehydrogenase"/>
    <property type="match status" value="1"/>
</dbReference>
<organism evidence="2 3">
    <name type="scientific">Sporidiobolus salmonicolor</name>
    <name type="common">Yeast-like fungus</name>
    <name type="synonym">Sporobolomyces salmonicolor</name>
    <dbReference type="NCBI Taxonomy" id="5005"/>
    <lineage>
        <taxon>Eukaryota</taxon>
        <taxon>Fungi</taxon>
        <taxon>Dikarya</taxon>
        <taxon>Basidiomycota</taxon>
        <taxon>Pucciniomycotina</taxon>
        <taxon>Microbotryomycetes</taxon>
        <taxon>Sporidiobolales</taxon>
        <taxon>Sporidiobolaceae</taxon>
        <taxon>Sporobolomyces</taxon>
    </lineage>
</organism>
<feature type="domain" description="RAVE complex protein Rav1 C-terminal" evidence="1">
    <location>
        <begin position="471"/>
        <end position="1146"/>
    </location>
</feature>
<dbReference type="PANTHER" id="PTHR13950:SF9">
    <property type="entry name" value="RABCONNECTIN-3A"/>
    <property type="match status" value="1"/>
</dbReference>
<keyword evidence="3" id="KW-1185">Reference proteome</keyword>
<evidence type="ECO:0000259" key="1">
    <source>
        <dbReference type="Pfam" id="PF12234"/>
    </source>
</evidence>
<dbReference type="Pfam" id="PF12234">
    <property type="entry name" value="Rav1p_C"/>
    <property type="match status" value="1"/>
</dbReference>
<proteinExistence type="predicted"/>
<name>A0A0D6ESW8_SPOSA</name>
<evidence type="ECO:0000313" key="3">
    <source>
        <dbReference type="Proteomes" id="UP000243876"/>
    </source>
</evidence>
<dbReference type="PANTHER" id="PTHR13950">
    <property type="entry name" value="RABCONNECTIN-RELATED"/>
    <property type="match status" value="1"/>
</dbReference>
<dbReference type="InterPro" id="IPR022033">
    <property type="entry name" value="Rav1p_C"/>
</dbReference>